<keyword evidence="1" id="KW-0812">Transmembrane</keyword>
<reference evidence="3" key="1">
    <citation type="submission" date="2016-10" db="EMBL/GenBank/DDBJ databases">
        <authorList>
            <person name="Varghese N."/>
            <person name="Submissions S."/>
        </authorList>
    </citation>
    <scope>NUCLEOTIDE SEQUENCE [LARGE SCALE GENOMIC DNA]</scope>
    <source>
        <strain evidence="3">DSM 23445</strain>
    </source>
</reference>
<sequence>MTTDRHIKLGRTIALISFLAGTIIFGLYYLTSAFELLFVGYGFIALIGLINIGVLIAILVRAGADRENRSRLLKTCGLMTLNIPVMKAYCWVAIILLGTMRITFTNETGTKLTDINIIGCGGGHIEKLEVGESETVWVSITGDCSIDIDYLSNGQRKEEMVAGYVTSSMGQKLNHKIDGQDKDII</sequence>
<keyword evidence="3" id="KW-1185">Reference proteome</keyword>
<keyword evidence="1" id="KW-1133">Transmembrane helix</keyword>
<accession>A0A1I7E0I2</accession>
<feature type="transmembrane region" description="Helical" evidence="1">
    <location>
        <begin position="72"/>
        <end position="97"/>
    </location>
</feature>
<organism evidence="2 3">
    <name type="scientific">Algoriphagus locisalis</name>
    <dbReference type="NCBI Taxonomy" id="305507"/>
    <lineage>
        <taxon>Bacteria</taxon>
        <taxon>Pseudomonadati</taxon>
        <taxon>Bacteroidota</taxon>
        <taxon>Cytophagia</taxon>
        <taxon>Cytophagales</taxon>
        <taxon>Cyclobacteriaceae</taxon>
        <taxon>Algoriphagus</taxon>
    </lineage>
</organism>
<protein>
    <submittedName>
        <fullName evidence="2">Uncharacterized protein</fullName>
    </submittedName>
</protein>
<gene>
    <name evidence="2" type="ORF">SAMN04489724_4647</name>
</gene>
<dbReference type="OrthoDB" id="1448012at2"/>
<name>A0A1I7E0I2_9BACT</name>
<dbReference type="AlphaFoldDB" id="A0A1I7E0I2"/>
<evidence type="ECO:0000313" key="2">
    <source>
        <dbReference type="EMBL" id="SFU17424.1"/>
    </source>
</evidence>
<evidence type="ECO:0000313" key="3">
    <source>
        <dbReference type="Proteomes" id="UP000199673"/>
    </source>
</evidence>
<dbReference type="STRING" id="305507.SAMN04489724_4647"/>
<dbReference type="RefSeq" id="WP_091697721.1">
    <property type="nucleotide sequence ID" value="NZ_FPBF01000009.1"/>
</dbReference>
<proteinExistence type="predicted"/>
<dbReference type="Proteomes" id="UP000199673">
    <property type="component" value="Unassembled WGS sequence"/>
</dbReference>
<feature type="transmembrane region" description="Helical" evidence="1">
    <location>
        <begin position="12"/>
        <end position="30"/>
    </location>
</feature>
<feature type="transmembrane region" description="Helical" evidence="1">
    <location>
        <begin position="36"/>
        <end position="60"/>
    </location>
</feature>
<dbReference type="EMBL" id="FPBF01000009">
    <property type="protein sequence ID" value="SFU17424.1"/>
    <property type="molecule type" value="Genomic_DNA"/>
</dbReference>
<keyword evidence="1" id="KW-0472">Membrane</keyword>
<evidence type="ECO:0000256" key="1">
    <source>
        <dbReference type="SAM" id="Phobius"/>
    </source>
</evidence>